<dbReference type="RefSeq" id="WP_148594416.1">
    <property type="nucleotide sequence ID" value="NZ_CP042997.1"/>
</dbReference>
<dbReference type="Proteomes" id="UP000324233">
    <property type="component" value="Chromosome"/>
</dbReference>
<gene>
    <name evidence="3" type="ORF">OJF2_30390</name>
</gene>
<dbReference type="AlphaFoldDB" id="A0A5B9W3H8"/>
<accession>A0A5B9W3H8</accession>
<feature type="region of interest" description="Disordered" evidence="1">
    <location>
        <begin position="176"/>
        <end position="219"/>
    </location>
</feature>
<sequence precursor="true">MHQKATTGAGTGLVALAFAIALSGATPQAHGDDGRPCAEGCKLQHAHHYRQAMPAAGTLGYGPPGIHPGFQGFGLGWHRGYGYGGRALGPGAEGGYPFYGGPGYPHPWPTLRRIGGINPFPHFIGPGGPTPTCPNFYGEPGQLRPDSPVVQIVGAPPEMGYGQFHGMLPYPDSTFAPFTAAASGEATGVGATPPAPEANSPNGLPTAPSPANTPPPSRP</sequence>
<keyword evidence="4" id="KW-1185">Reference proteome</keyword>
<reference evidence="3 4" key="1">
    <citation type="submission" date="2019-08" db="EMBL/GenBank/DDBJ databases">
        <title>Deep-cultivation of Planctomycetes and their phenomic and genomic characterization uncovers novel biology.</title>
        <authorList>
            <person name="Wiegand S."/>
            <person name="Jogler M."/>
            <person name="Boedeker C."/>
            <person name="Pinto D."/>
            <person name="Vollmers J."/>
            <person name="Rivas-Marin E."/>
            <person name="Kohn T."/>
            <person name="Peeters S.H."/>
            <person name="Heuer A."/>
            <person name="Rast P."/>
            <person name="Oberbeckmann S."/>
            <person name="Bunk B."/>
            <person name="Jeske O."/>
            <person name="Meyerdierks A."/>
            <person name="Storesund J.E."/>
            <person name="Kallscheuer N."/>
            <person name="Luecker S."/>
            <person name="Lage O.M."/>
            <person name="Pohl T."/>
            <person name="Merkel B.J."/>
            <person name="Hornburger P."/>
            <person name="Mueller R.-W."/>
            <person name="Bruemmer F."/>
            <person name="Labrenz M."/>
            <person name="Spormann A.M."/>
            <person name="Op den Camp H."/>
            <person name="Overmann J."/>
            <person name="Amann R."/>
            <person name="Jetten M.S.M."/>
            <person name="Mascher T."/>
            <person name="Medema M.H."/>
            <person name="Devos D.P."/>
            <person name="Kaster A.-K."/>
            <person name="Ovreas L."/>
            <person name="Rohde M."/>
            <person name="Galperin M.Y."/>
            <person name="Jogler C."/>
        </authorList>
    </citation>
    <scope>NUCLEOTIDE SEQUENCE [LARGE SCALE GENOMIC DNA]</scope>
    <source>
        <strain evidence="3 4">OJF2</strain>
    </source>
</reference>
<evidence type="ECO:0000256" key="1">
    <source>
        <dbReference type="SAM" id="MobiDB-lite"/>
    </source>
</evidence>
<evidence type="ECO:0000313" key="4">
    <source>
        <dbReference type="Proteomes" id="UP000324233"/>
    </source>
</evidence>
<name>A0A5B9W3H8_9BACT</name>
<evidence type="ECO:0000313" key="3">
    <source>
        <dbReference type="EMBL" id="QEH34500.1"/>
    </source>
</evidence>
<dbReference type="KEGG" id="agv:OJF2_30390"/>
<proteinExistence type="predicted"/>
<feature type="signal peptide" evidence="2">
    <location>
        <begin position="1"/>
        <end position="31"/>
    </location>
</feature>
<feature type="chain" id="PRO_5023044636" evidence="2">
    <location>
        <begin position="32"/>
        <end position="219"/>
    </location>
</feature>
<dbReference type="EMBL" id="CP042997">
    <property type="protein sequence ID" value="QEH34500.1"/>
    <property type="molecule type" value="Genomic_DNA"/>
</dbReference>
<evidence type="ECO:0000256" key="2">
    <source>
        <dbReference type="SAM" id="SignalP"/>
    </source>
</evidence>
<feature type="compositionally biased region" description="Pro residues" evidence="1">
    <location>
        <begin position="207"/>
        <end position="219"/>
    </location>
</feature>
<keyword evidence="2" id="KW-0732">Signal</keyword>
<organism evidence="3 4">
    <name type="scientific">Aquisphaera giovannonii</name>
    <dbReference type="NCBI Taxonomy" id="406548"/>
    <lineage>
        <taxon>Bacteria</taxon>
        <taxon>Pseudomonadati</taxon>
        <taxon>Planctomycetota</taxon>
        <taxon>Planctomycetia</taxon>
        <taxon>Isosphaerales</taxon>
        <taxon>Isosphaeraceae</taxon>
        <taxon>Aquisphaera</taxon>
    </lineage>
</organism>
<protein>
    <submittedName>
        <fullName evidence="3">Uncharacterized protein</fullName>
    </submittedName>
</protein>